<evidence type="ECO:0000313" key="2">
    <source>
        <dbReference type="Proteomes" id="UP000675664"/>
    </source>
</evidence>
<organism evidence="1 2">
    <name type="scientific">Sinanaerobacter chloroacetimidivorans</name>
    <dbReference type="NCBI Taxonomy" id="2818044"/>
    <lineage>
        <taxon>Bacteria</taxon>
        <taxon>Bacillati</taxon>
        <taxon>Bacillota</taxon>
        <taxon>Clostridia</taxon>
        <taxon>Peptostreptococcales</taxon>
        <taxon>Anaerovoracaceae</taxon>
        <taxon>Sinanaerobacter</taxon>
    </lineage>
</organism>
<comment type="caution">
    <text evidence="1">The sequence shown here is derived from an EMBL/GenBank/DDBJ whole genome shotgun (WGS) entry which is preliminary data.</text>
</comment>
<name>A0A8J7W556_9FIRM</name>
<evidence type="ECO:0000313" key="1">
    <source>
        <dbReference type="EMBL" id="MBR0599548.1"/>
    </source>
</evidence>
<gene>
    <name evidence="1" type="ORF">KCX82_16810</name>
</gene>
<reference evidence="1" key="1">
    <citation type="submission" date="2021-04" db="EMBL/GenBank/DDBJ databases">
        <title>Sinoanaerobacter chloroacetimidivorans sp. nov., an obligate anaerobic bacterium isolated from anaerobic sludge.</title>
        <authorList>
            <person name="Bao Y."/>
        </authorList>
    </citation>
    <scope>NUCLEOTIDE SEQUENCE</scope>
    <source>
        <strain evidence="1">BAD-6</strain>
    </source>
</reference>
<sequence>MNMYYYAYLDDRDIVTMIIALPSQITDNKYISIPSNDQTLIGKRYNRNTGEFEDVILFYYAVLGEKDIVTEVISSETEITDPNKILIQTNDTSLIGKWYNRQTGQFLVPPIHILAELDTRQINVQGEDKWLQTELDEINEGLADARNGNFGGYKCSFEIKDNQETTAEWTYSGTNTGKRYTFNFDTGIPGYFPKMIRLVDSYFSDDILVAEFYIVKNSDGTIKRSYVDKNYLGIPLGSGETVAKKYTQHDERITVDDVFRTGRESNGRLYDEGGSSFFQKYTNPSNSYVSVGYFSYTENSFSFTLEVSQNLIGYFTSIDITGYVF</sequence>
<dbReference type="Proteomes" id="UP000675664">
    <property type="component" value="Unassembled WGS sequence"/>
</dbReference>
<keyword evidence="2" id="KW-1185">Reference proteome</keyword>
<protein>
    <submittedName>
        <fullName evidence="1">Uncharacterized protein</fullName>
    </submittedName>
</protein>
<reference evidence="1" key="2">
    <citation type="submission" date="2021-04" db="EMBL/GenBank/DDBJ databases">
        <authorList>
            <person name="Liu J."/>
        </authorList>
    </citation>
    <scope>NUCLEOTIDE SEQUENCE</scope>
    <source>
        <strain evidence="1">BAD-6</strain>
    </source>
</reference>
<proteinExistence type="predicted"/>
<dbReference type="AlphaFoldDB" id="A0A8J7W556"/>
<accession>A0A8J7W556</accession>
<dbReference type="EMBL" id="JAGSND010000014">
    <property type="protein sequence ID" value="MBR0599548.1"/>
    <property type="molecule type" value="Genomic_DNA"/>
</dbReference>
<dbReference type="RefSeq" id="WP_227019682.1">
    <property type="nucleotide sequence ID" value="NZ_JAGSND010000014.1"/>
</dbReference>